<dbReference type="EMBL" id="SPLM01000001">
    <property type="protein sequence ID" value="TMW69126.1"/>
    <property type="molecule type" value="Genomic_DNA"/>
</dbReference>
<organism evidence="9 10">
    <name type="scientific">Pythium oligandrum</name>
    <name type="common">Mycoparasitic fungus</name>
    <dbReference type="NCBI Taxonomy" id="41045"/>
    <lineage>
        <taxon>Eukaryota</taxon>
        <taxon>Sar</taxon>
        <taxon>Stramenopiles</taxon>
        <taxon>Oomycota</taxon>
        <taxon>Peronosporomycetes</taxon>
        <taxon>Pythiales</taxon>
        <taxon>Pythiaceae</taxon>
        <taxon>Pythium</taxon>
    </lineage>
</organism>
<feature type="region of interest" description="Disordered" evidence="7">
    <location>
        <begin position="80"/>
        <end position="114"/>
    </location>
</feature>
<dbReference type="PANTHER" id="PTHR18916:SF6">
    <property type="entry name" value="DYNACTIN SUBUNIT 1"/>
    <property type="match status" value="1"/>
</dbReference>
<evidence type="ECO:0000256" key="3">
    <source>
        <dbReference type="ARBA" id="ARBA00022701"/>
    </source>
</evidence>
<dbReference type="OrthoDB" id="2130750at2759"/>
<dbReference type="GO" id="GO:0005874">
    <property type="term" value="C:microtubule"/>
    <property type="evidence" value="ECO:0007669"/>
    <property type="project" value="UniProtKB-KW"/>
</dbReference>
<evidence type="ECO:0000256" key="2">
    <source>
        <dbReference type="ARBA" id="ARBA00022490"/>
    </source>
</evidence>
<evidence type="ECO:0000256" key="4">
    <source>
        <dbReference type="ARBA" id="ARBA00023017"/>
    </source>
</evidence>
<dbReference type="PANTHER" id="PTHR18916">
    <property type="entry name" value="DYNACTIN 1-RELATED MICROTUBULE-BINDING"/>
    <property type="match status" value="1"/>
</dbReference>
<feature type="region of interest" description="Disordered" evidence="7">
    <location>
        <begin position="1"/>
        <end position="35"/>
    </location>
</feature>
<feature type="region of interest" description="Disordered" evidence="7">
    <location>
        <begin position="743"/>
        <end position="810"/>
    </location>
</feature>
<keyword evidence="3" id="KW-0493">Microtubule</keyword>
<feature type="compositionally biased region" description="Low complexity" evidence="7">
    <location>
        <begin position="598"/>
        <end position="617"/>
    </location>
</feature>
<keyword evidence="4" id="KW-0243">Dynein</keyword>
<proteinExistence type="predicted"/>
<feature type="compositionally biased region" description="Polar residues" evidence="7">
    <location>
        <begin position="746"/>
        <end position="771"/>
    </location>
</feature>
<feature type="region of interest" description="Disordered" evidence="7">
    <location>
        <begin position="828"/>
        <end position="885"/>
    </location>
</feature>
<dbReference type="Proteomes" id="UP000794436">
    <property type="component" value="Unassembled WGS sequence"/>
</dbReference>
<dbReference type="AlphaFoldDB" id="A0A8K1CSN9"/>
<feature type="region of interest" description="Disordered" evidence="7">
    <location>
        <begin position="598"/>
        <end position="619"/>
    </location>
</feature>
<feature type="compositionally biased region" description="Basic and acidic residues" evidence="7">
    <location>
        <begin position="773"/>
        <end position="789"/>
    </location>
</feature>
<sequence>MPRLDRNSLDSVATCPKNGNNQIRHDSTEASGGLRRKEGVVWQAAARGSLDHGELGGAALRFSRKSMRLFNLTRSGASIGDHVSTAASSPKRKHTSLTSRGSSTPATSSSSTSLLQPHLDHELMLPEGMFHVWIYQARQLAFRRLFEPMYERHGLRLRVHVTSRISGDVSETHETRRNFAGTMANPRWRRDKDDARDHAKGHFCIPFVRETLRVEPELIVEIVCGILVVGQVKVPLISLLLGSFGTTTEHLATQSVQFRPHWFALSGDDRGVIEMALEFIPSRIVEELEVSPMTNYSQLVRDNQPESEYESSDDASSIESRLRDAFAAFSMQPEHLQSAGALSVSDLRSLSPTSAKNSRHRVEELETYERYQNQRQGPFDPRSNQYGHLPAQSRFQAGTPPRNSFYEAQFDPMMVSQASSSLVSSQASSPAPRLQLPSRMPIGRRHSMGAPQLDVLDMDAYASTRNLYPDNYEEEEDDESVDTDYDDSLSSFSSSWGSASRFTTASVNSIERSLDQQLLELYRFGISDDAALELDASRSSTIDTTRKMSAYSVAFSDVSEASMVSRATSTNSEGFGYNERIQRMEAAIIAAQERRQAEAAGGAAPASSASAPRSSPAKLKQVNLTIPSKEARLMPPSPAHPMPRPVPISMTGWDEERNQHRSVASPATSEPTNSTRGGGIVLFDIDNIPVNGDGGTDPSLAAYRARMLARRRSLPVSSLYTGPSISGGRGLVLGKPTQILRDLSAPRSSSVRELISSDNQTDPVNAPNSQDATEEKAEKPKPKAKKPEAKPAAMDGMGPPPLRRNRSSSMHSISELLRDQFQIHNIDTTTETTNVTQRESNERKLTKGTSFTDSDKGSEASSTNSSQFVPTMSTSGAPPRVRRNSKGNNVVYINGVAVGVGKFINVGTVPGVIRYIGQTMFAPGLWIGIELVEKKGKHNGTVQNVQYFECADHHGIFIRAERLDISVQP</sequence>
<accession>A0A8K1CSN9</accession>
<feature type="compositionally biased region" description="Polar residues" evidence="7">
    <location>
        <begin position="859"/>
        <end position="876"/>
    </location>
</feature>
<evidence type="ECO:0000313" key="9">
    <source>
        <dbReference type="EMBL" id="TMW69126.1"/>
    </source>
</evidence>
<evidence type="ECO:0000256" key="5">
    <source>
        <dbReference type="ARBA" id="ARBA00023054"/>
    </source>
</evidence>
<feature type="compositionally biased region" description="Low complexity" evidence="7">
    <location>
        <begin position="98"/>
        <end position="113"/>
    </location>
</feature>
<gene>
    <name evidence="9" type="ORF">Poli38472_001282</name>
</gene>
<feature type="domain" description="CAP-Gly" evidence="8">
    <location>
        <begin position="917"/>
        <end position="959"/>
    </location>
</feature>
<dbReference type="SMART" id="SM01052">
    <property type="entry name" value="CAP_GLY"/>
    <property type="match status" value="1"/>
</dbReference>
<evidence type="ECO:0000256" key="1">
    <source>
        <dbReference type="ARBA" id="ARBA00004186"/>
    </source>
</evidence>
<evidence type="ECO:0000256" key="7">
    <source>
        <dbReference type="SAM" id="MobiDB-lite"/>
    </source>
</evidence>
<dbReference type="InterPro" id="IPR000938">
    <property type="entry name" value="CAP-Gly_domain"/>
</dbReference>
<keyword evidence="5" id="KW-0175">Coiled coil</keyword>
<dbReference type="GO" id="GO:0005819">
    <property type="term" value="C:spindle"/>
    <property type="evidence" value="ECO:0007669"/>
    <property type="project" value="UniProtKB-SubCell"/>
</dbReference>
<comment type="subcellular location">
    <subcellularLocation>
        <location evidence="1">Cytoplasm</location>
        <location evidence="1">Cytoskeleton</location>
        <location evidence="1">Spindle</location>
    </subcellularLocation>
</comment>
<dbReference type="SUPFAM" id="SSF74924">
    <property type="entry name" value="Cap-Gly domain"/>
    <property type="match status" value="1"/>
</dbReference>
<name>A0A8K1CSN9_PYTOL</name>
<protein>
    <recommendedName>
        <fullName evidence="8">CAP-Gly domain-containing protein</fullName>
    </recommendedName>
</protein>
<evidence type="ECO:0000259" key="8">
    <source>
        <dbReference type="PROSITE" id="PS50245"/>
    </source>
</evidence>
<dbReference type="PROSITE" id="PS50245">
    <property type="entry name" value="CAP_GLY_2"/>
    <property type="match status" value="1"/>
</dbReference>
<keyword evidence="6" id="KW-0206">Cytoskeleton</keyword>
<evidence type="ECO:0000256" key="6">
    <source>
        <dbReference type="ARBA" id="ARBA00023212"/>
    </source>
</evidence>
<evidence type="ECO:0000313" key="10">
    <source>
        <dbReference type="Proteomes" id="UP000794436"/>
    </source>
</evidence>
<keyword evidence="10" id="KW-1185">Reference proteome</keyword>
<dbReference type="Pfam" id="PF01302">
    <property type="entry name" value="CAP_GLY"/>
    <property type="match status" value="1"/>
</dbReference>
<reference evidence="9" key="1">
    <citation type="submission" date="2019-03" db="EMBL/GenBank/DDBJ databases">
        <title>Long read genome sequence of the mycoparasitic Pythium oligandrum ATCC 38472 isolated from sugarbeet rhizosphere.</title>
        <authorList>
            <person name="Gaulin E."/>
        </authorList>
    </citation>
    <scope>NUCLEOTIDE SEQUENCE</scope>
    <source>
        <strain evidence="9">ATCC 38472_TT</strain>
    </source>
</reference>
<comment type="caution">
    <text evidence="9">The sequence shown here is derived from an EMBL/GenBank/DDBJ whole genome shotgun (WGS) entry which is preliminary data.</text>
</comment>
<dbReference type="InterPro" id="IPR036859">
    <property type="entry name" value="CAP-Gly_dom_sf"/>
</dbReference>
<dbReference type="GO" id="GO:0030286">
    <property type="term" value="C:dynein complex"/>
    <property type="evidence" value="ECO:0007669"/>
    <property type="project" value="UniProtKB-KW"/>
</dbReference>
<dbReference type="Gene3D" id="2.30.30.190">
    <property type="entry name" value="CAP Gly-rich-like domain"/>
    <property type="match status" value="1"/>
</dbReference>
<keyword evidence="2" id="KW-0963">Cytoplasm</keyword>
<feature type="region of interest" description="Disordered" evidence="7">
    <location>
        <begin position="425"/>
        <end position="446"/>
    </location>
</feature>